<dbReference type="Pfam" id="PF00534">
    <property type="entry name" value="Glycos_transf_1"/>
    <property type="match status" value="1"/>
</dbReference>
<name>A0A090WN35_9FLAO</name>
<dbReference type="Proteomes" id="UP000029643">
    <property type="component" value="Unassembled WGS sequence"/>
</dbReference>
<dbReference type="CDD" id="cd03811">
    <property type="entry name" value="GT4_GT28_WabH-like"/>
    <property type="match status" value="1"/>
</dbReference>
<evidence type="ECO:0000259" key="1">
    <source>
        <dbReference type="Pfam" id="PF00534"/>
    </source>
</evidence>
<gene>
    <name evidence="2" type="ORF">JCM19274_5336</name>
</gene>
<protein>
    <submittedName>
        <fullName evidence="2">Glycosyltransferase</fullName>
    </submittedName>
</protein>
<accession>A0A090WN35</accession>
<dbReference type="GO" id="GO:0016757">
    <property type="term" value="F:glycosyltransferase activity"/>
    <property type="evidence" value="ECO:0007669"/>
    <property type="project" value="InterPro"/>
</dbReference>
<evidence type="ECO:0000313" key="3">
    <source>
        <dbReference type="Proteomes" id="UP000029643"/>
    </source>
</evidence>
<organism evidence="2 3">
    <name type="scientific">Algibacter lectus</name>
    <dbReference type="NCBI Taxonomy" id="221126"/>
    <lineage>
        <taxon>Bacteria</taxon>
        <taxon>Pseudomonadati</taxon>
        <taxon>Bacteroidota</taxon>
        <taxon>Flavobacteriia</taxon>
        <taxon>Flavobacteriales</taxon>
        <taxon>Flavobacteriaceae</taxon>
        <taxon>Algibacter</taxon>
    </lineage>
</organism>
<dbReference type="AlphaFoldDB" id="A0A090WN35"/>
<evidence type="ECO:0000313" key="2">
    <source>
        <dbReference type="EMBL" id="GAL77623.1"/>
    </source>
</evidence>
<keyword evidence="2" id="KW-0808">Transferase</keyword>
<dbReference type="RefSeq" id="WP_042494977.1">
    <property type="nucleotide sequence ID" value="NZ_BBNU01000001.1"/>
</dbReference>
<comment type="caution">
    <text evidence="2">The sequence shown here is derived from an EMBL/GenBank/DDBJ whole genome shotgun (WGS) entry which is preliminary data.</text>
</comment>
<proteinExistence type="predicted"/>
<dbReference type="SUPFAM" id="SSF53756">
    <property type="entry name" value="UDP-Glycosyltransferase/glycogen phosphorylase"/>
    <property type="match status" value="1"/>
</dbReference>
<dbReference type="Gene3D" id="3.40.50.2000">
    <property type="entry name" value="Glycogen Phosphorylase B"/>
    <property type="match status" value="2"/>
</dbReference>
<dbReference type="PANTHER" id="PTHR12526:SF630">
    <property type="entry name" value="GLYCOSYLTRANSFERASE"/>
    <property type="match status" value="1"/>
</dbReference>
<sequence length="408" mass="46611">MDNKSILLIMPYGSVGGMERLALSFYNQYKKEGYTVKALKFIKLKNDIINFGKDELSLSLLDFSEMSKVQRLKFYLSSPLFINKIIKKYKITHSIAFGDMANLFSSLSFSKEYKIGSIHALKSVEFKNDSTFNKIVKYGYKTCYKKLNKLVCISKAIKLDLINHCNYKFENLEIIYNPHDIESIERLSQEPITDLLEQNLFSSKTVLFVGRLSIQKAPWHLIKAFKLINAQETCSNLIIIGDGDHNVTNYIKKLIITLNIEQNVCFLGRKSNPYKYMKAANVLALSSYYEGTPNVIVESVAVGTPIVSSLCTDGIIELMTLNYKNISNGNTEVEAGIITPNFFKDKLQMPNDIDINFTKEEKNMSQAILKVINNDSYKNKLLDNREALLAKYKIKQVTNKYLMPLTIF</sequence>
<dbReference type="PANTHER" id="PTHR12526">
    <property type="entry name" value="GLYCOSYLTRANSFERASE"/>
    <property type="match status" value="1"/>
</dbReference>
<feature type="domain" description="Glycosyl transferase family 1" evidence="1">
    <location>
        <begin position="203"/>
        <end position="322"/>
    </location>
</feature>
<dbReference type="EMBL" id="BBNU01000001">
    <property type="protein sequence ID" value="GAL77623.1"/>
    <property type="molecule type" value="Genomic_DNA"/>
</dbReference>
<dbReference type="InterPro" id="IPR001296">
    <property type="entry name" value="Glyco_trans_1"/>
</dbReference>
<reference evidence="2 3" key="1">
    <citation type="journal article" date="2014" name="Genome Announc.">
        <title>Draft Genome Sequences of Marine Flavobacterium Algibacter lectus Strains SS8 and NR4.</title>
        <authorList>
            <person name="Takatani N."/>
            <person name="Nakanishi M."/>
            <person name="Meirelles P."/>
            <person name="Mino S."/>
            <person name="Suda W."/>
            <person name="Oshima K."/>
            <person name="Hattori M."/>
            <person name="Ohkuma M."/>
            <person name="Hosokawa M."/>
            <person name="Miyashita K."/>
            <person name="Thompson F.L."/>
            <person name="Niwa A."/>
            <person name="Sawabe T."/>
            <person name="Sawabe T."/>
        </authorList>
    </citation>
    <scope>NUCLEOTIDE SEQUENCE [LARGE SCALE GENOMIC DNA]</scope>
    <source>
        <strain evidence="3">JCM19274</strain>
    </source>
</reference>